<name>A0A6J5KPT2_9CAUD</name>
<reference evidence="1" key="1">
    <citation type="submission" date="2020-04" db="EMBL/GenBank/DDBJ databases">
        <authorList>
            <person name="Chiriac C."/>
            <person name="Salcher M."/>
            <person name="Ghai R."/>
            <person name="Kavagutti S V."/>
        </authorList>
    </citation>
    <scope>NUCLEOTIDE SEQUENCE</scope>
</reference>
<proteinExistence type="predicted"/>
<evidence type="ECO:0000313" key="1">
    <source>
        <dbReference type="EMBL" id="CAB4122917.1"/>
    </source>
</evidence>
<protein>
    <submittedName>
        <fullName evidence="1">Uncharacterized protein</fullName>
    </submittedName>
</protein>
<organism evidence="1">
    <name type="scientific">uncultured Caudovirales phage</name>
    <dbReference type="NCBI Taxonomy" id="2100421"/>
    <lineage>
        <taxon>Viruses</taxon>
        <taxon>Duplodnaviria</taxon>
        <taxon>Heunggongvirae</taxon>
        <taxon>Uroviricota</taxon>
        <taxon>Caudoviricetes</taxon>
        <taxon>Peduoviridae</taxon>
        <taxon>Maltschvirus</taxon>
        <taxon>Maltschvirus maltsch</taxon>
    </lineage>
</organism>
<accession>A0A6J5KPT2</accession>
<sequence>MVKAISAGINEARIRASVSFVAPAVEVTAAQVVASAAIVESASMVGVHSALAGVSYVIPAALLQTVSIVLNVVLDPIGRNPFLYDMGVVSDTATLSVGKVLTELAASSDVQHIVFGKNPTDTAHTSHVHTFQVEKSLADLKSTIEGPFFVQDFVDASYFAEIYLWSKGYPTLAVDKVLADVGDAYDFVSVQPEKVASDASYTFEGPYNDQDYADKSYFAETYVGTSGPVFVIGKNLTENLIATDDFLGAANIDDDQVMVFGKTLTDPTTASESMAKGFARGVADSAHASDTPALTTGKGLADVIASSQIVVRQVDKNSTDTANTSETRVARVDKVLSEFPVTGDLKTFSLAKVATDSVASSDAAVRGTAKAFTDSVSKSDAAVRTTGKALADSAHPSDAGTLRKTDYSDITYFAEAYVGSTLNF</sequence>
<gene>
    <name evidence="1" type="ORF">UFOVP33_74</name>
</gene>
<dbReference type="EMBL" id="LR796162">
    <property type="protein sequence ID" value="CAB4122917.1"/>
    <property type="molecule type" value="Genomic_DNA"/>
</dbReference>